<dbReference type="AlphaFoldDB" id="A0AAD7CTM4"/>
<reference evidence="2" key="1">
    <citation type="submission" date="2023-03" db="EMBL/GenBank/DDBJ databases">
        <title>Massive genome expansion in bonnet fungi (Mycena s.s.) driven by repeated elements and novel gene families across ecological guilds.</title>
        <authorList>
            <consortium name="Lawrence Berkeley National Laboratory"/>
            <person name="Harder C.B."/>
            <person name="Miyauchi S."/>
            <person name="Viragh M."/>
            <person name="Kuo A."/>
            <person name="Thoen E."/>
            <person name="Andreopoulos B."/>
            <person name="Lu D."/>
            <person name="Skrede I."/>
            <person name="Drula E."/>
            <person name="Henrissat B."/>
            <person name="Morin E."/>
            <person name="Kohler A."/>
            <person name="Barry K."/>
            <person name="LaButti K."/>
            <person name="Morin E."/>
            <person name="Salamov A."/>
            <person name="Lipzen A."/>
            <person name="Mereny Z."/>
            <person name="Hegedus B."/>
            <person name="Baldrian P."/>
            <person name="Stursova M."/>
            <person name="Weitz H."/>
            <person name="Taylor A."/>
            <person name="Grigoriev I.V."/>
            <person name="Nagy L.G."/>
            <person name="Martin F."/>
            <person name="Kauserud H."/>
        </authorList>
    </citation>
    <scope>NUCLEOTIDE SEQUENCE</scope>
    <source>
        <strain evidence="2">CBHHK067</strain>
    </source>
</reference>
<sequence>MNPQRLPRSERKRGRTETQTLQSAQRRRPLQEKEPWMSASQAPFLLLSESMNLARAAPAAGVGAGAIGDSGAGAPSAEFERASGDGACGWWSGLGCGAGGSAGECWGPGCRWPAGNTGWPCAGLAVPDDERDESTVDADEERPVSAGRFGARMEPRACRSASRCIALACLLCTSWCSSGGGCCTCVGMIVLRGGSTRSGAMLEQEWKGFRGGFHGRGRGVCQRARRWMKGKEEMRCKPDQDALQITPQFPHGACDRHM</sequence>
<evidence type="ECO:0000313" key="2">
    <source>
        <dbReference type="EMBL" id="KAJ7662905.1"/>
    </source>
</evidence>
<comment type="caution">
    <text evidence="2">The sequence shown here is derived from an EMBL/GenBank/DDBJ whole genome shotgun (WGS) entry which is preliminary data.</text>
</comment>
<dbReference type="EMBL" id="JARKIE010000237">
    <property type="protein sequence ID" value="KAJ7662905.1"/>
    <property type="molecule type" value="Genomic_DNA"/>
</dbReference>
<organism evidence="2 3">
    <name type="scientific">Mycena rosella</name>
    <name type="common">Pink bonnet</name>
    <name type="synonym">Agaricus rosellus</name>
    <dbReference type="NCBI Taxonomy" id="1033263"/>
    <lineage>
        <taxon>Eukaryota</taxon>
        <taxon>Fungi</taxon>
        <taxon>Dikarya</taxon>
        <taxon>Basidiomycota</taxon>
        <taxon>Agaricomycotina</taxon>
        <taxon>Agaricomycetes</taxon>
        <taxon>Agaricomycetidae</taxon>
        <taxon>Agaricales</taxon>
        <taxon>Marasmiineae</taxon>
        <taxon>Mycenaceae</taxon>
        <taxon>Mycena</taxon>
    </lineage>
</organism>
<protein>
    <submittedName>
        <fullName evidence="2">Uncharacterized protein</fullName>
    </submittedName>
</protein>
<evidence type="ECO:0000313" key="3">
    <source>
        <dbReference type="Proteomes" id="UP001221757"/>
    </source>
</evidence>
<dbReference type="Proteomes" id="UP001221757">
    <property type="component" value="Unassembled WGS sequence"/>
</dbReference>
<keyword evidence="3" id="KW-1185">Reference proteome</keyword>
<name>A0AAD7CTM4_MYCRO</name>
<feature type="region of interest" description="Disordered" evidence="1">
    <location>
        <begin position="1"/>
        <end position="37"/>
    </location>
</feature>
<gene>
    <name evidence="2" type="ORF">B0H17DRAFT_1093175</name>
</gene>
<accession>A0AAD7CTM4</accession>
<proteinExistence type="predicted"/>
<evidence type="ECO:0000256" key="1">
    <source>
        <dbReference type="SAM" id="MobiDB-lite"/>
    </source>
</evidence>